<feature type="region of interest" description="Disordered" evidence="1">
    <location>
        <begin position="105"/>
        <end position="276"/>
    </location>
</feature>
<feature type="compositionally biased region" description="Basic residues" evidence="1">
    <location>
        <begin position="157"/>
        <end position="167"/>
    </location>
</feature>
<feature type="compositionally biased region" description="Basic residues" evidence="1">
    <location>
        <begin position="105"/>
        <end position="114"/>
    </location>
</feature>
<feature type="compositionally biased region" description="Basic residues" evidence="1">
    <location>
        <begin position="420"/>
        <end position="441"/>
    </location>
</feature>
<feature type="compositionally biased region" description="Basic residues" evidence="1">
    <location>
        <begin position="225"/>
        <end position="237"/>
    </location>
</feature>
<feature type="compositionally biased region" description="Basic residues" evidence="1">
    <location>
        <begin position="332"/>
        <end position="387"/>
    </location>
</feature>
<feature type="compositionally biased region" description="Basic residues" evidence="1">
    <location>
        <begin position="198"/>
        <end position="217"/>
    </location>
</feature>
<feature type="compositionally biased region" description="Basic and acidic residues" evidence="1">
    <location>
        <begin position="318"/>
        <end position="331"/>
    </location>
</feature>
<evidence type="ECO:0000313" key="2">
    <source>
        <dbReference type="EMBL" id="DAF88541.1"/>
    </source>
</evidence>
<feature type="compositionally biased region" description="Basic and acidic residues" evidence="1">
    <location>
        <begin position="65"/>
        <end position="77"/>
    </location>
</feature>
<proteinExistence type="predicted"/>
<feature type="compositionally biased region" description="Basic residues" evidence="1">
    <location>
        <begin position="463"/>
        <end position="480"/>
    </location>
</feature>
<feature type="compositionally biased region" description="Basic residues" evidence="1">
    <location>
        <begin position="27"/>
        <end position="46"/>
    </location>
</feature>
<sequence length="674" mass="80156">MRAGRRAGPEGHPRQPAGAFARLRVGAPRRRDRRHRRRAEPRRRHRTVPDRPVSAKAGRHHRPRVGADPHERRERLPHGVPHAPAHRRNQPSIIIERRMANGHRHFVHHQRQPRRPGQTHQGLRALPVEARRSEHPRDARLRELDAAGGQEAGRLQQRGRRGTAPRAGRRDRDQGPQRRHRGLRTGARLLDPADTRHRMPSGHRRSLLRRQGRHRRQLPCQGRGHEHRIHGRARMPRPVRQPDRAAHRQMQGLRPRRHDPRIHGGRDLQRHVQDVQGLGRLHVPRLWSARGREGRTGHQGRLAGRHPEHADRRRRPHRDVQRDRLPGERLRLDHHRNKRRHRESHRHRQRQHRHRDRQKRHRNRQTRHHHRHRRRQERDRARHRHRLTLTFFPVRADGGPCGRGTPPTRPPHTLFSGGRHERRKQDHRNRTRHQHRRRTAARRMPQPQGTRHRSHTPQPQLRRPAHRTGQRRAHRQKQGRPLRGGDVPRHRRVPRLPAGNAADPVEQAAEGRQPARLDQRHRQRLGRRIGHRPKIVYLLILHQQHHSALTADWLTRYRRVWKPCHLDAWLDAPAGRKPSGNLDYESAWALTREILRDHTSNSFAALAGWSYTPTGAEIALWDQMELEGRLKRKGYRPWADRRTDMFRRPATETHADYEARMARRKRLNDHYHIE</sequence>
<feature type="compositionally biased region" description="Basic and acidic residues" evidence="1">
    <location>
        <begin position="129"/>
        <end position="145"/>
    </location>
</feature>
<protein>
    <submittedName>
        <fullName evidence="2">Uncharacterized protein</fullName>
    </submittedName>
</protein>
<name>A0A8S5U281_9CAUD</name>
<dbReference type="EMBL" id="BK015987">
    <property type="protein sequence ID" value="DAF88541.1"/>
    <property type="molecule type" value="Genomic_DNA"/>
</dbReference>
<feature type="compositionally biased region" description="Basic and acidic residues" evidence="1">
    <location>
        <begin position="261"/>
        <end position="273"/>
    </location>
</feature>
<feature type="region of interest" description="Disordered" evidence="1">
    <location>
        <begin position="289"/>
        <end position="520"/>
    </location>
</feature>
<accession>A0A8S5U281</accession>
<organism evidence="2">
    <name type="scientific">Siphoviridae sp. ctDCt3</name>
    <dbReference type="NCBI Taxonomy" id="2825385"/>
    <lineage>
        <taxon>Viruses</taxon>
        <taxon>Duplodnaviria</taxon>
        <taxon>Heunggongvirae</taxon>
        <taxon>Uroviricota</taxon>
        <taxon>Caudoviricetes</taxon>
    </lineage>
</organism>
<evidence type="ECO:0000256" key="1">
    <source>
        <dbReference type="SAM" id="MobiDB-lite"/>
    </source>
</evidence>
<reference evidence="2" key="1">
    <citation type="journal article" date="2021" name="Proc. Natl. Acad. Sci. U.S.A.">
        <title>A Catalog of Tens of Thousands of Viruses from Human Metagenomes Reveals Hidden Associations with Chronic Diseases.</title>
        <authorList>
            <person name="Tisza M.J."/>
            <person name="Buck C.B."/>
        </authorList>
    </citation>
    <scope>NUCLEOTIDE SEQUENCE</scope>
    <source>
        <strain evidence="2">CtDCt3</strain>
    </source>
</reference>
<feature type="region of interest" description="Disordered" evidence="1">
    <location>
        <begin position="1"/>
        <end position="91"/>
    </location>
</feature>